<dbReference type="EMBL" id="JAANIT010001437">
    <property type="protein sequence ID" value="KAG1540302.1"/>
    <property type="molecule type" value="Genomic_DNA"/>
</dbReference>
<organism evidence="1 2">
    <name type="scientific">Rhizopus oryzae</name>
    <name type="common">Mucormycosis agent</name>
    <name type="synonym">Rhizopus arrhizus var. delemar</name>
    <dbReference type="NCBI Taxonomy" id="64495"/>
    <lineage>
        <taxon>Eukaryota</taxon>
        <taxon>Fungi</taxon>
        <taxon>Fungi incertae sedis</taxon>
        <taxon>Mucoromycota</taxon>
        <taxon>Mucoromycotina</taxon>
        <taxon>Mucoromycetes</taxon>
        <taxon>Mucorales</taxon>
        <taxon>Mucorineae</taxon>
        <taxon>Rhizopodaceae</taxon>
        <taxon>Rhizopus</taxon>
    </lineage>
</organism>
<sequence>MHGESASVDIASENIQNELRKIEELLGPCDPTDIMNFDETGIIDNFKAHFRAQQYDRTLCLYISKKLDNLSVYKMDQAQAMFSLANAWLKVKPETTKNFWQHTKILAFKERTICDFEPVEYPTSALPLEEEIVAELNGMLPNLPGNFDNKVTDVSQLNLEADESEMIVCYTTGTTNDEETAEGNTKTLLCTPECLNSVGSYKMEISMSHITIKILDTNVKVFFLNNIEKKTLLARSLKIDYYHIRSVETDSSLSGPEVKRRKKLTYFNGGGQKMWEIQSSLIMDSVNVSSILDRFRRKSILAAENNKNINRMRVLSLSFVFPVDKSDKNKCISSYLDEEIGIVLLKEAYKGIQLPKVSGDAVLYCKALIDDEDAQLSFTISSDLDDIVVKIAQSFTAGSAMPNNKSEASFIMKIDVAEKNQKKKPDFKLGIMDRKREVYFFYIEIKRPEKESKYQEEDDFVKLMKEMKFSVDRQISLGMKNPLSFGLLCEGFSYSLFRMTLKVDGVYMPIMVKRFSLVSNKSELMNTSLIVEAFGAVKEEFASFEESAIYYRQRPKTSSLKTAPNHDIAATTLHNWDDMLYLILFPKFSYNSGANGSETGSSDHITLFH</sequence>
<protein>
    <submittedName>
        <fullName evidence="1">Uncharacterized protein</fullName>
    </submittedName>
</protein>
<evidence type="ECO:0000313" key="2">
    <source>
        <dbReference type="Proteomes" id="UP000717996"/>
    </source>
</evidence>
<dbReference type="AlphaFoldDB" id="A0A9P6Y6A5"/>
<evidence type="ECO:0000313" key="1">
    <source>
        <dbReference type="EMBL" id="KAG1540302.1"/>
    </source>
</evidence>
<comment type="caution">
    <text evidence="1">The sequence shown here is derived from an EMBL/GenBank/DDBJ whole genome shotgun (WGS) entry which is preliminary data.</text>
</comment>
<dbReference type="Proteomes" id="UP000717996">
    <property type="component" value="Unassembled WGS sequence"/>
</dbReference>
<accession>A0A9P6Y6A5</accession>
<dbReference type="OrthoDB" id="2281761at2759"/>
<proteinExistence type="predicted"/>
<gene>
    <name evidence="1" type="ORF">G6F51_008605</name>
</gene>
<name>A0A9P6Y6A5_RHIOR</name>
<reference evidence="1" key="1">
    <citation type="journal article" date="2020" name="Microb. Genom.">
        <title>Genetic diversity of clinical and environmental Mucorales isolates obtained from an investigation of mucormycosis cases among solid organ transplant recipients.</title>
        <authorList>
            <person name="Nguyen M.H."/>
            <person name="Kaul D."/>
            <person name="Muto C."/>
            <person name="Cheng S.J."/>
            <person name="Richter R.A."/>
            <person name="Bruno V.M."/>
            <person name="Liu G."/>
            <person name="Beyhan S."/>
            <person name="Sundermann A.J."/>
            <person name="Mounaud S."/>
            <person name="Pasculle A.W."/>
            <person name="Nierman W.C."/>
            <person name="Driscoll E."/>
            <person name="Cumbie R."/>
            <person name="Clancy C.J."/>
            <person name="Dupont C.L."/>
        </authorList>
    </citation>
    <scope>NUCLEOTIDE SEQUENCE</scope>
    <source>
        <strain evidence="1">GL16</strain>
    </source>
</reference>